<feature type="domain" description="Roadblock/LAMTOR2" evidence="1">
    <location>
        <begin position="10"/>
        <end position="100"/>
    </location>
</feature>
<accession>A0ABS5L4H4</accession>
<evidence type="ECO:0000259" key="1">
    <source>
        <dbReference type="SMART" id="SM00960"/>
    </source>
</evidence>
<name>A0ABS5L4H4_9ACTN</name>
<dbReference type="Gene3D" id="3.30.450.30">
    <property type="entry name" value="Dynein light chain 2a, cytoplasmic"/>
    <property type="match status" value="1"/>
</dbReference>
<comment type="caution">
    <text evidence="2">The sequence shown here is derived from an EMBL/GenBank/DDBJ whole genome shotgun (WGS) entry which is preliminary data.</text>
</comment>
<dbReference type="EMBL" id="JAAFYZ010000233">
    <property type="protein sequence ID" value="MBS2553127.1"/>
    <property type="molecule type" value="Genomic_DNA"/>
</dbReference>
<keyword evidence="3" id="KW-1185">Reference proteome</keyword>
<reference evidence="2 3" key="1">
    <citation type="submission" date="2020-02" db="EMBL/GenBank/DDBJ databases">
        <title>Acidophilic actinobacteria isolated from forest soil.</title>
        <authorList>
            <person name="Golinska P."/>
        </authorList>
    </citation>
    <scope>NUCLEOTIDE SEQUENCE [LARGE SCALE GENOMIC DNA]</scope>
    <source>
        <strain evidence="2 3">NL8</strain>
    </source>
</reference>
<sequence length="143" mass="14926">MSNQTEENLSWLINRMLQSIPAARSVLLMSTDGLVRAYTTGLHKDEADTLAAAESGMWGIVTAIGQTVRAGGVRQVVVELDGAFLCIGAAGPGTCIGVLADREADPRQIGFEMQRCVTAVTRELGTAPRGAADGPVAAARARS</sequence>
<dbReference type="PANTHER" id="PTHR36222">
    <property type="entry name" value="SERINE PROTEASE INHIBITOR RV3364C"/>
    <property type="match status" value="1"/>
</dbReference>
<protein>
    <submittedName>
        <fullName evidence="2">Roadblock/LC7 domain-containing protein</fullName>
    </submittedName>
</protein>
<dbReference type="InterPro" id="IPR004942">
    <property type="entry name" value="Roadblock/LAMTOR2_dom"/>
</dbReference>
<dbReference type="SMART" id="SM00960">
    <property type="entry name" value="Robl_LC7"/>
    <property type="match status" value="1"/>
</dbReference>
<dbReference type="RefSeq" id="WP_194899097.1">
    <property type="nucleotide sequence ID" value="NZ_JAAFYZ010000233.1"/>
</dbReference>
<organism evidence="2 3">
    <name type="scientific">Catenulispora pinistramenti</name>
    <dbReference type="NCBI Taxonomy" id="2705254"/>
    <lineage>
        <taxon>Bacteria</taxon>
        <taxon>Bacillati</taxon>
        <taxon>Actinomycetota</taxon>
        <taxon>Actinomycetes</taxon>
        <taxon>Catenulisporales</taxon>
        <taxon>Catenulisporaceae</taxon>
        <taxon>Catenulispora</taxon>
    </lineage>
</organism>
<dbReference type="SUPFAM" id="SSF103196">
    <property type="entry name" value="Roadblock/LC7 domain"/>
    <property type="match status" value="1"/>
</dbReference>
<dbReference type="PANTHER" id="PTHR36222:SF1">
    <property type="entry name" value="SERINE PROTEASE INHIBITOR RV3364C"/>
    <property type="match status" value="1"/>
</dbReference>
<dbReference type="Proteomes" id="UP000730482">
    <property type="component" value="Unassembled WGS sequence"/>
</dbReference>
<dbReference type="InterPro" id="IPR053141">
    <property type="entry name" value="Mycobact_SerProt_Inhib_Rv3364c"/>
</dbReference>
<dbReference type="Pfam" id="PF03259">
    <property type="entry name" value="Robl_LC7"/>
    <property type="match status" value="1"/>
</dbReference>
<proteinExistence type="predicted"/>
<gene>
    <name evidence="2" type="ORF">KGQ19_40365</name>
</gene>
<evidence type="ECO:0000313" key="2">
    <source>
        <dbReference type="EMBL" id="MBS2553127.1"/>
    </source>
</evidence>
<evidence type="ECO:0000313" key="3">
    <source>
        <dbReference type="Proteomes" id="UP000730482"/>
    </source>
</evidence>